<accession>A0A6N8JB91</accession>
<sequence>MLVWTKILRWLGIENRLHIRVYRGFGGVEQMEIYGHVLDWGPLPATRYSRFILFNALSLLRLFLVKARAGATVQMQWEGTVIESVTGKDGFFHLQWIPVVMPAAGIYEVTVSITNVEPGPATSATGVVIIPQRSTFGCVSDIDDTFLVSHTATIFKRLHVLFARNARTRKPFEGVARHYRLLNQTGNPFFYVSSSEWNLYDYILEFSRFNGLPEGAYLLSEIKELHQLLKTGQQKHATKFTRISRILLHYPHMRFVLLGDDTQEDPNIYKALTEHFTSQIIAVYLRNIRSSRYAITKQLADEISAKGIPCCYFRHSEEAIAHSRSNGLIRVSS</sequence>
<gene>
    <name evidence="2" type="ORF">GO495_14155</name>
</gene>
<dbReference type="EMBL" id="WRXO01000003">
    <property type="protein sequence ID" value="MVT41728.1"/>
    <property type="molecule type" value="Genomic_DNA"/>
</dbReference>
<dbReference type="Proteomes" id="UP000468388">
    <property type="component" value="Unassembled WGS sequence"/>
</dbReference>
<dbReference type="AlphaFoldDB" id="A0A6N8JB91"/>
<comment type="caution">
    <text evidence="2">The sequence shown here is derived from an EMBL/GenBank/DDBJ whole genome shotgun (WGS) entry which is preliminary data.</text>
</comment>
<evidence type="ECO:0000313" key="2">
    <source>
        <dbReference type="EMBL" id="MVT41728.1"/>
    </source>
</evidence>
<reference evidence="2 3" key="1">
    <citation type="submission" date="2019-12" db="EMBL/GenBank/DDBJ databases">
        <title>The draft genomic sequence of strain Chitinophaga oryziterrae JCM 16595.</title>
        <authorList>
            <person name="Zhang X."/>
        </authorList>
    </citation>
    <scope>NUCLEOTIDE SEQUENCE [LARGE SCALE GENOMIC DNA]</scope>
    <source>
        <strain evidence="2 3">JCM 16595</strain>
    </source>
</reference>
<dbReference type="PANTHER" id="PTHR28208">
    <property type="entry name" value="PHOSPHATIDATE PHOSPHATASE APP1"/>
    <property type="match status" value="1"/>
</dbReference>
<keyword evidence="3" id="KW-1185">Reference proteome</keyword>
<dbReference type="InterPro" id="IPR052935">
    <property type="entry name" value="Mg2+_PAP"/>
</dbReference>
<dbReference type="InterPro" id="IPR019236">
    <property type="entry name" value="APP1_cat"/>
</dbReference>
<dbReference type="PANTHER" id="PTHR28208:SF3">
    <property type="entry name" value="PHOSPHATIDATE PHOSPHATASE APP1"/>
    <property type="match status" value="1"/>
</dbReference>
<organism evidence="2 3">
    <name type="scientific">Chitinophaga oryziterrae</name>
    <dbReference type="NCBI Taxonomy" id="1031224"/>
    <lineage>
        <taxon>Bacteria</taxon>
        <taxon>Pseudomonadati</taxon>
        <taxon>Bacteroidota</taxon>
        <taxon>Chitinophagia</taxon>
        <taxon>Chitinophagales</taxon>
        <taxon>Chitinophagaceae</taxon>
        <taxon>Chitinophaga</taxon>
    </lineage>
</organism>
<evidence type="ECO:0000259" key="1">
    <source>
        <dbReference type="Pfam" id="PF09949"/>
    </source>
</evidence>
<dbReference type="OrthoDB" id="9789875at2"/>
<dbReference type="RefSeq" id="WP_157300354.1">
    <property type="nucleotide sequence ID" value="NZ_BAAAZB010000006.1"/>
</dbReference>
<proteinExistence type="predicted"/>
<feature type="domain" description="Phosphatidate phosphatase APP1 catalytic" evidence="1">
    <location>
        <begin position="137"/>
        <end position="287"/>
    </location>
</feature>
<dbReference type="Pfam" id="PF09949">
    <property type="entry name" value="APP1_cat"/>
    <property type="match status" value="1"/>
</dbReference>
<evidence type="ECO:0000313" key="3">
    <source>
        <dbReference type="Proteomes" id="UP000468388"/>
    </source>
</evidence>
<dbReference type="GO" id="GO:0008195">
    <property type="term" value="F:phosphatidate phosphatase activity"/>
    <property type="evidence" value="ECO:0007669"/>
    <property type="project" value="InterPro"/>
</dbReference>
<name>A0A6N8JB91_9BACT</name>
<protein>
    <submittedName>
        <fullName evidence="2">DUF2183 domain-containing protein</fullName>
    </submittedName>
</protein>